<gene>
    <name evidence="1" type="ORF">Nepgr_009857</name>
</gene>
<evidence type="ECO:0000313" key="1">
    <source>
        <dbReference type="EMBL" id="GMH08017.1"/>
    </source>
</evidence>
<comment type="caution">
    <text evidence="1">The sequence shown here is derived from an EMBL/GenBank/DDBJ whole genome shotgun (WGS) entry which is preliminary data.</text>
</comment>
<name>A0AAD3SBI6_NEPGR</name>
<dbReference type="EMBL" id="BSYO01000008">
    <property type="protein sequence ID" value="GMH08017.1"/>
    <property type="molecule type" value="Genomic_DNA"/>
</dbReference>
<keyword evidence="2" id="KW-1185">Reference proteome</keyword>
<dbReference type="AlphaFoldDB" id="A0AAD3SBI6"/>
<proteinExistence type="predicted"/>
<dbReference type="Proteomes" id="UP001279734">
    <property type="component" value="Unassembled WGS sequence"/>
</dbReference>
<protein>
    <submittedName>
        <fullName evidence="1">Uncharacterized protein</fullName>
    </submittedName>
</protein>
<accession>A0AAD3SBI6</accession>
<evidence type="ECO:0000313" key="2">
    <source>
        <dbReference type="Proteomes" id="UP001279734"/>
    </source>
</evidence>
<reference evidence="1" key="1">
    <citation type="submission" date="2023-05" db="EMBL/GenBank/DDBJ databases">
        <title>Nepenthes gracilis genome sequencing.</title>
        <authorList>
            <person name="Fukushima K."/>
        </authorList>
    </citation>
    <scope>NUCLEOTIDE SEQUENCE</scope>
    <source>
        <strain evidence="1">SING2019-196</strain>
    </source>
</reference>
<organism evidence="1 2">
    <name type="scientific">Nepenthes gracilis</name>
    <name type="common">Slender pitcher plant</name>
    <dbReference type="NCBI Taxonomy" id="150966"/>
    <lineage>
        <taxon>Eukaryota</taxon>
        <taxon>Viridiplantae</taxon>
        <taxon>Streptophyta</taxon>
        <taxon>Embryophyta</taxon>
        <taxon>Tracheophyta</taxon>
        <taxon>Spermatophyta</taxon>
        <taxon>Magnoliopsida</taxon>
        <taxon>eudicotyledons</taxon>
        <taxon>Gunneridae</taxon>
        <taxon>Pentapetalae</taxon>
        <taxon>Caryophyllales</taxon>
        <taxon>Nepenthaceae</taxon>
        <taxon>Nepenthes</taxon>
    </lineage>
</organism>
<sequence length="109" mass="11708">MKDQHTSHPRGFGLITYANTFAVDDIVLKETPEAHVINGKQQQGKQHLSLVTRIASPMAVSGGGGSSGEAKSDSTSIFSVSFAVDWFELSGRAFVFQKETVVLDPEAVL</sequence>